<gene>
    <name evidence="8" type="primary">RPO21</name>
    <name evidence="8" type="ORF">QCA50_016610</name>
</gene>
<dbReference type="GO" id="GO:0003677">
    <property type="term" value="F:DNA binding"/>
    <property type="evidence" value="ECO:0007669"/>
    <property type="project" value="InterPro"/>
</dbReference>
<dbReference type="SUPFAM" id="SSF64484">
    <property type="entry name" value="beta and beta-prime subunits of DNA dependent RNA-polymerase"/>
    <property type="match status" value="1"/>
</dbReference>
<dbReference type="GO" id="GO:0003899">
    <property type="term" value="F:DNA-directed RNA polymerase activity"/>
    <property type="evidence" value="ECO:0007669"/>
    <property type="project" value="UniProtKB-EC"/>
</dbReference>
<keyword evidence="3" id="KW-0808">Transferase</keyword>
<sequence>MPYSTFRLDLSVTPLYNADLNGDVMNMHQIAWVRRQIISPQVNKPVMGIMQDTLCGVRKFTLRDCFLDWTQVQNILLWVPEWDGSIPTPAIIEPKLL</sequence>
<dbReference type="Pfam" id="PF00623">
    <property type="entry name" value="RNA_pol_Rpb1_2"/>
    <property type="match status" value="1"/>
</dbReference>
<reference evidence="8 9" key="1">
    <citation type="submission" date="2022-09" db="EMBL/GenBank/DDBJ databases">
        <authorList>
            <person name="Palmer J.M."/>
        </authorList>
    </citation>
    <scope>NUCLEOTIDE SEQUENCE [LARGE SCALE GENOMIC DNA]</scope>
    <source>
        <strain evidence="8 9">DSM 7382</strain>
    </source>
</reference>
<evidence type="ECO:0000259" key="6">
    <source>
        <dbReference type="Pfam" id="PF00623"/>
    </source>
</evidence>
<evidence type="ECO:0000256" key="1">
    <source>
        <dbReference type="ARBA" id="ARBA00012418"/>
    </source>
</evidence>
<evidence type="ECO:0000256" key="5">
    <source>
        <dbReference type="ARBA" id="ARBA00023163"/>
    </source>
</evidence>
<evidence type="ECO:0000313" key="9">
    <source>
        <dbReference type="Proteomes" id="UP001385951"/>
    </source>
</evidence>
<proteinExistence type="predicted"/>
<dbReference type="AlphaFoldDB" id="A0AAW0FFL6"/>
<dbReference type="InterPro" id="IPR042102">
    <property type="entry name" value="RNA_pol_Rpb1_3_sf"/>
</dbReference>
<dbReference type="Pfam" id="PF04983">
    <property type="entry name" value="RNA_pol_Rpb1_3"/>
    <property type="match status" value="1"/>
</dbReference>
<organism evidence="8 9">
    <name type="scientific">Cerrena zonata</name>
    <dbReference type="NCBI Taxonomy" id="2478898"/>
    <lineage>
        <taxon>Eukaryota</taxon>
        <taxon>Fungi</taxon>
        <taxon>Dikarya</taxon>
        <taxon>Basidiomycota</taxon>
        <taxon>Agaricomycotina</taxon>
        <taxon>Agaricomycetes</taxon>
        <taxon>Polyporales</taxon>
        <taxon>Cerrenaceae</taxon>
        <taxon>Cerrena</taxon>
    </lineage>
</organism>
<dbReference type="PANTHER" id="PTHR19376:SF37">
    <property type="entry name" value="DNA-DIRECTED RNA POLYMERASE II SUBUNIT RPB1"/>
    <property type="match status" value="1"/>
</dbReference>
<evidence type="ECO:0000256" key="4">
    <source>
        <dbReference type="ARBA" id="ARBA00022695"/>
    </source>
</evidence>
<dbReference type="EC" id="2.7.7.6" evidence="1"/>
<dbReference type="Gene3D" id="1.10.274.100">
    <property type="entry name" value="RNA polymerase Rpb1, domain 3"/>
    <property type="match status" value="1"/>
</dbReference>
<keyword evidence="5" id="KW-0804">Transcription</keyword>
<protein>
    <recommendedName>
        <fullName evidence="1">DNA-directed RNA polymerase</fullName>
        <ecNumber evidence="1">2.7.7.6</ecNumber>
    </recommendedName>
</protein>
<dbReference type="EMBL" id="JASBNA010000050">
    <property type="protein sequence ID" value="KAK7680370.1"/>
    <property type="molecule type" value="Genomic_DNA"/>
</dbReference>
<dbReference type="InterPro" id="IPR000722">
    <property type="entry name" value="RNA_pol_asu"/>
</dbReference>
<dbReference type="Proteomes" id="UP001385951">
    <property type="component" value="Unassembled WGS sequence"/>
</dbReference>
<keyword evidence="9" id="KW-1185">Reference proteome</keyword>
<keyword evidence="4" id="KW-0548">Nucleotidyltransferase</keyword>
<dbReference type="InterPro" id="IPR045867">
    <property type="entry name" value="DNA-dir_RpoC_beta_prime"/>
</dbReference>
<evidence type="ECO:0000313" key="8">
    <source>
        <dbReference type="EMBL" id="KAK7680370.1"/>
    </source>
</evidence>
<accession>A0AAW0FFL6</accession>
<name>A0AAW0FFL6_9APHY</name>
<evidence type="ECO:0000259" key="7">
    <source>
        <dbReference type="Pfam" id="PF04983"/>
    </source>
</evidence>
<feature type="domain" description="RNA polymerase alpha subunit" evidence="6">
    <location>
        <begin position="1"/>
        <end position="29"/>
    </location>
</feature>
<dbReference type="Gene3D" id="2.40.40.20">
    <property type="match status" value="1"/>
</dbReference>
<feature type="domain" description="RNA polymerase Rpb1" evidence="7">
    <location>
        <begin position="36"/>
        <end position="94"/>
    </location>
</feature>
<comment type="caution">
    <text evidence="8">The sequence shown here is derived from an EMBL/GenBank/DDBJ whole genome shotgun (WGS) entry which is preliminary data.</text>
</comment>
<dbReference type="InterPro" id="IPR007066">
    <property type="entry name" value="RNA_pol_Rpb1_3"/>
</dbReference>
<dbReference type="GO" id="GO:0005665">
    <property type="term" value="C:RNA polymerase II, core complex"/>
    <property type="evidence" value="ECO:0007669"/>
    <property type="project" value="TreeGrafter"/>
</dbReference>
<evidence type="ECO:0000256" key="3">
    <source>
        <dbReference type="ARBA" id="ARBA00022679"/>
    </source>
</evidence>
<keyword evidence="2 8" id="KW-0240">DNA-directed RNA polymerase</keyword>
<evidence type="ECO:0000256" key="2">
    <source>
        <dbReference type="ARBA" id="ARBA00022478"/>
    </source>
</evidence>
<dbReference type="GO" id="GO:0006351">
    <property type="term" value="P:DNA-templated transcription"/>
    <property type="evidence" value="ECO:0007669"/>
    <property type="project" value="InterPro"/>
</dbReference>
<dbReference type="PANTHER" id="PTHR19376">
    <property type="entry name" value="DNA-DIRECTED RNA POLYMERASE"/>
    <property type="match status" value="1"/>
</dbReference>